<dbReference type="Pfam" id="PF00230">
    <property type="entry name" value="MIP"/>
    <property type="match status" value="1"/>
</dbReference>
<dbReference type="EMBL" id="GCHU01022546">
    <property type="protein sequence ID" value="JAG85784.1"/>
    <property type="molecule type" value="Transcribed_RNA"/>
</dbReference>
<dbReference type="GO" id="GO:0015267">
    <property type="term" value="F:channel activity"/>
    <property type="evidence" value="ECO:0007669"/>
    <property type="project" value="InterPro"/>
</dbReference>
<keyword evidence="4 7" id="KW-1133">Transmembrane helix</keyword>
<keyword evidence="5 7" id="KW-0472">Membrane</keyword>
<accession>A0A0C9RQM5</accession>
<evidence type="ECO:0000313" key="8">
    <source>
        <dbReference type="EMBL" id="JAG85784.1"/>
    </source>
</evidence>
<dbReference type="PANTHER" id="PTHR45724">
    <property type="entry name" value="AQUAPORIN NIP2-1"/>
    <property type="match status" value="1"/>
</dbReference>
<evidence type="ECO:0000256" key="6">
    <source>
        <dbReference type="RuleBase" id="RU000477"/>
    </source>
</evidence>
<evidence type="ECO:0000256" key="4">
    <source>
        <dbReference type="ARBA" id="ARBA00022989"/>
    </source>
</evidence>
<dbReference type="PRINTS" id="PR00783">
    <property type="entry name" value="MINTRINSICP"/>
</dbReference>
<dbReference type="CDD" id="cd00333">
    <property type="entry name" value="MIP"/>
    <property type="match status" value="1"/>
</dbReference>
<dbReference type="GO" id="GO:0016020">
    <property type="term" value="C:membrane"/>
    <property type="evidence" value="ECO:0007669"/>
    <property type="project" value="UniProtKB-SubCell"/>
</dbReference>
<dbReference type="InterPro" id="IPR000425">
    <property type="entry name" value="MIP"/>
</dbReference>
<keyword evidence="3 6" id="KW-0812">Transmembrane</keyword>
<evidence type="ECO:0000256" key="3">
    <source>
        <dbReference type="ARBA" id="ARBA00022692"/>
    </source>
</evidence>
<feature type="transmembrane region" description="Helical" evidence="7">
    <location>
        <begin position="164"/>
        <end position="185"/>
    </location>
</feature>
<sequence length="285" mass="29993">MAAAEIGSMSSNVNGNGENVGGKDLEGGLIQSYTHQEHTFCMPSPKFFKKVGAEFIGTFFLMFAGCGSIVVDKKSNGSITHLGVSLVWGMAVMILVYSLGHISGAHFNPAVTLSFATVRRFPLINIPGYIGGQVVAAIAAGYVLRLMFGDVANIGATVPTGSNIQSFVLELIVTFLLMFVISAVATDTKAIGELAGLAIGTTIAMNVAISGPISGASMNPARTIGSAVAGNEYRSFWVYMVAPIVGAIAGAWSYDVIRLSNKPVCEIEKSGYFLRSLRSRRSSSM</sequence>
<evidence type="ECO:0000256" key="5">
    <source>
        <dbReference type="ARBA" id="ARBA00023136"/>
    </source>
</evidence>
<comment type="subcellular location">
    <subcellularLocation>
        <location evidence="1">Membrane</location>
        <topology evidence="1">Multi-pass membrane protein</topology>
    </subcellularLocation>
</comment>
<evidence type="ECO:0000256" key="2">
    <source>
        <dbReference type="ARBA" id="ARBA00022448"/>
    </source>
</evidence>
<comment type="similarity">
    <text evidence="6">Belongs to the MIP/aquaporin (TC 1.A.8) family.</text>
</comment>
<organism evidence="8">
    <name type="scientific">Wollemia nobilis</name>
    <dbReference type="NCBI Taxonomy" id="56998"/>
    <lineage>
        <taxon>Eukaryota</taxon>
        <taxon>Viridiplantae</taxon>
        <taxon>Streptophyta</taxon>
        <taxon>Embryophyta</taxon>
        <taxon>Tracheophyta</taxon>
        <taxon>Spermatophyta</taxon>
        <taxon>Pinopsida</taxon>
        <taxon>Pinidae</taxon>
        <taxon>Conifers II</taxon>
        <taxon>Araucariales</taxon>
        <taxon>Araucariaceae</taxon>
        <taxon>Wollemia</taxon>
    </lineage>
</organism>
<feature type="transmembrane region" description="Helical" evidence="7">
    <location>
        <begin position="51"/>
        <end position="70"/>
    </location>
</feature>
<feature type="transmembrane region" description="Helical" evidence="7">
    <location>
        <begin position="123"/>
        <end position="144"/>
    </location>
</feature>
<feature type="transmembrane region" description="Helical" evidence="7">
    <location>
        <begin position="236"/>
        <end position="254"/>
    </location>
</feature>
<dbReference type="Gene3D" id="1.20.1080.10">
    <property type="entry name" value="Glycerol uptake facilitator protein"/>
    <property type="match status" value="1"/>
</dbReference>
<evidence type="ECO:0000256" key="1">
    <source>
        <dbReference type="ARBA" id="ARBA00004141"/>
    </source>
</evidence>
<dbReference type="AlphaFoldDB" id="A0A0C9RQM5"/>
<dbReference type="InterPro" id="IPR023271">
    <property type="entry name" value="Aquaporin-like"/>
</dbReference>
<reference evidence="8" key="1">
    <citation type="submission" date="2015-02" db="EMBL/GenBank/DDBJ databases">
        <title>A transcriptome of Wollemia nobilis - a relic of Gondwana.</title>
        <authorList>
            <person name="Chia J.Y."/>
            <person name="Leong Y.S."/>
            <person name="Abdul Karim S."/>
            <person name="Wan Azmi N."/>
            <person name="Hercus R."/>
            <person name="Croft L."/>
        </authorList>
    </citation>
    <scope>NUCLEOTIDE SEQUENCE</scope>
    <source>
        <strain evidence="8">MaeBrown</strain>
        <tissue evidence="8">Leaf</tissue>
    </source>
</reference>
<feature type="transmembrane region" description="Helical" evidence="7">
    <location>
        <begin position="197"/>
        <end position="216"/>
    </location>
</feature>
<name>A0A0C9RQM5_9CONI</name>
<dbReference type="PROSITE" id="PS00221">
    <property type="entry name" value="MIP"/>
    <property type="match status" value="1"/>
</dbReference>
<dbReference type="InterPro" id="IPR034294">
    <property type="entry name" value="Aquaporin_transptr"/>
</dbReference>
<protein>
    <submittedName>
        <fullName evidence="8">TSA: Wollemia nobilis Ref_Wollemi_Transcript_22710_1334 transcribed RNA sequence</fullName>
    </submittedName>
</protein>
<keyword evidence="2 6" id="KW-0813">Transport</keyword>
<dbReference type="InterPro" id="IPR022357">
    <property type="entry name" value="MIP_CS"/>
</dbReference>
<proteinExistence type="inferred from homology"/>
<dbReference type="PANTHER" id="PTHR45724:SF13">
    <property type="entry name" value="AQUAPORIN NIP1-1-RELATED"/>
    <property type="match status" value="1"/>
</dbReference>
<evidence type="ECO:0000256" key="7">
    <source>
        <dbReference type="SAM" id="Phobius"/>
    </source>
</evidence>
<dbReference type="SUPFAM" id="SSF81338">
    <property type="entry name" value="Aquaporin-like"/>
    <property type="match status" value="1"/>
</dbReference>
<feature type="transmembrane region" description="Helical" evidence="7">
    <location>
        <begin position="82"/>
        <end position="102"/>
    </location>
</feature>
<dbReference type="NCBIfam" id="TIGR00861">
    <property type="entry name" value="MIP"/>
    <property type="match status" value="1"/>
</dbReference>